<dbReference type="AlphaFoldDB" id="A0A8J5MHG7"/>
<evidence type="ECO:0000313" key="3">
    <source>
        <dbReference type="Proteomes" id="UP000709295"/>
    </source>
</evidence>
<sequence length="178" mass="19690">MASKMLKLFSPLTLGGKTNPVQLHHRVIMAPLTRLRTVSPFGNTFGCTDSTPEETYSYLIKKLSPLDLAYLHVVEPRGLHPTAQNVPEGGTTKFSRDLYDGVLMTSSGYNRTEGIEVTENGLADCVAYDRSFIANPDLVHRLEVDAPWNECDFKTFYPSPDAPMSAGYTDYPALEVKA</sequence>
<reference evidence="2" key="1">
    <citation type="submission" date="2021-01" db="EMBL/GenBank/DDBJ databases">
        <title>Phytophthora aleatoria, a newly-described species from Pinus radiata is distinct from Phytophthora cactorum isolates based on comparative genomics.</title>
        <authorList>
            <person name="Mcdougal R."/>
            <person name="Panda P."/>
            <person name="Williams N."/>
            <person name="Studholme D.J."/>
        </authorList>
    </citation>
    <scope>NUCLEOTIDE SEQUENCE</scope>
    <source>
        <strain evidence="2">NZFS 4037</strain>
    </source>
</reference>
<dbReference type="EMBL" id="JAENGY010000117">
    <property type="protein sequence ID" value="KAG6973146.1"/>
    <property type="molecule type" value="Genomic_DNA"/>
</dbReference>
<dbReference type="PANTHER" id="PTHR22893">
    <property type="entry name" value="NADH OXIDOREDUCTASE-RELATED"/>
    <property type="match status" value="1"/>
</dbReference>
<dbReference type="Proteomes" id="UP000709295">
    <property type="component" value="Unassembled WGS sequence"/>
</dbReference>
<evidence type="ECO:0000313" key="2">
    <source>
        <dbReference type="EMBL" id="KAG6973146.1"/>
    </source>
</evidence>
<dbReference type="GO" id="GO:0016491">
    <property type="term" value="F:oxidoreductase activity"/>
    <property type="evidence" value="ECO:0007669"/>
    <property type="project" value="InterPro"/>
</dbReference>
<accession>A0A8J5MHG7</accession>
<evidence type="ECO:0000259" key="1">
    <source>
        <dbReference type="Pfam" id="PF00724"/>
    </source>
</evidence>
<comment type="caution">
    <text evidence="2">The sequence shown here is derived from an EMBL/GenBank/DDBJ whole genome shotgun (WGS) entry which is preliminary data.</text>
</comment>
<dbReference type="InterPro" id="IPR045247">
    <property type="entry name" value="Oye-like"/>
</dbReference>
<feature type="domain" description="NADH:flavin oxidoreductase/NADH oxidase N-terminal" evidence="1">
    <location>
        <begin position="65"/>
        <end position="145"/>
    </location>
</feature>
<dbReference type="PANTHER" id="PTHR22893:SF91">
    <property type="entry name" value="NADPH DEHYDROGENASE 2-RELATED"/>
    <property type="match status" value="1"/>
</dbReference>
<organism evidence="2 3">
    <name type="scientific">Phytophthora aleatoria</name>
    <dbReference type="NCBI Taxonomy" id="2496075"/>
    <lineage>
        <taxon>Eukaryota</taxon>
        <taxon>Sar</taxon>
        <taxon>Stramenopiles</taxon>
        <taxon>Oomycota</taxon>
        <taxon>Peronosporomycetes</taxon>
        <taxon>Peronosporales</taxon>
        <taxon>Peronosporaceae</taxon>
        <taxon>Phytophthora</taxon>
    </lineage>
</organism>
<dbReference type="InterPro" id="IPR001155">
    <property type="entry name" value="OxRdtase_FMN_N"/>
</dbReference>
<proteinExistence type="predicted"/>
<dbReference type="GO" id="GO:0010181">
    <property type="term" value="F:FMN binding"/>
    <property type="evidence" value="ECO:0007669"/>
    <property type="project" value="InterPro"/>
</dbReference>
<name>A0A8J5MHG7_9STRA</name>
<gene>
    <name evidence="2" type="ORF">JG688_00003643</name>
</gene>
<dbReference type="Pfam" id="PF00724">
    <property type="entry name" value="Oxidored_FMN"/>
    <property type="match status" value="1"/>
</dbReference>
<protein>
    <recommendedName>
        <fullName evidence="1">NADH:flavin oxidoreductase/NADH oxidase N-terminal domain-containing protein</fullName>
    </recommendedName>
</protein>
<keyword evidence="3" id="KW-1185">Reference proteome</keyword>